<feature type="compositionally biased region" description="Basic and acidic residues" evidence="6">
    <location>
        <begin position="355"/>
        <end position="367"/>
    </location>
</feature>
<dbReference type="Proteomes" id="UP001431783">
    <property type="component" value="Unassembled WGS sequence"/>
</dbReference>
<evidence type="ECO:0000256" key="2">
    <source>
        <dbReference type="ARBA" id="ARBA00022737"/>
    </source>
</evidence>
<dbReference type="SMART" id="SM00355">
    <property type="entry name" value="ZnF_C2H2"/>
    <property type="match status" value="8"/>
</dbReference>
<feature type="domain" description="C2H2-type" evidence="7">
    <location>
        <begin position="518"/>
        <end position="546"/>
    </location>
</feature>
<dbReference type="PROSITE" id="PS00028">
    <property type="entry name" value="ZINC_FINGER_C2H2_1"/>
    <property type="match status" value="3"/>
</dbReference>
<name>A0AAW1TRR3_9CUCU</name>
<dbReference type="InterPro" id="IPR013087">
    <property type="entry name" value="Znf_C2H2_type"/>
</dbReference>
<evidence type="ECO:0000256" key="3">
    <source>
        <dbReference type="ARBA" id="ARBA00022771"/>
    </source>
</evidence>
<feature type="domain" description="C2H2-type" evidence="7">
    <location>
        <begin position="547"/>
        <end position="575"/>
    </location>
</feature>
<feature type="domain" description="C2H2-type" evidence="7">
    <location>
        <begin position="400"/>
        <end position="427"/>
    </location>
</feature>
<feature type="domain" description="C2H2-type" evidence="7">
    <location>
        <begin position="490"/>
        <end position="517"/>
    </location>
</feature>
<keyword evidence="4" id="KW-0862">Zinc</keyword>
<dbReference type="EMBL" id="JARQZJ010000005">
    <property type="protein sequence ID" value="KAK9871143.1"/>
    <property type="molecule type" value="Genomic_DNA"/>
</dbReference>
<feature type="region of interest" description="Disordered" evidence="6">
    <location>
        <begin position="340"/>
        <end position="367"/>
    </location>
</feature>
<evidence type="ECO:0000256" key="1">
    <source>
        <dbReference type="ARBA" id="ARBA00022723"/>
    </source>
</evidence>
<dbReference type="InterPro" id="IPR036236">
    <property type="entry name" value="Znf_C2H2_sf"/>
</dbReference>
<organism evidence="8 9">
    <name type="scientific">Henosepilachna vigintioctopunctata</name>
    <dbReference type="NCBI Taxonomy" id="420089"/>
    <lineage>
        <taxon>Eukaryota</taxon>
        <taxon>Metazoa</taxon>
        <taxon>Ecdysozoa</taxon>
        <taxon>Arthropoda</taxon>
        <taxon>Hexapoda</taxon>
        <taxon>Insecta</taxon>
        <taxon>Pterygota</taxon>
        <taxon>Neoptera</taxon>
        <taxon>Endopterygota</taxon>
        <taxon>Coleoptera</taxon>
        <taxon>Polyphaga</taxon>
        <taxon>Cucujiformia</taxon>
        <taxon>Coccinelloidea</taxon>
        <taxon>Coccinellidae</taxon>
        <taxon>Epilachninae</taxon>
        <taxon>Epilachnini</taxon>
        <taxon>Henosepilachna</taxon>
    </lineage>
</organism>
<comment type="caution">
    <text evidence="8">The sequence shown here is derived from an EMBL/GenBank/DDBJ whole genome shotgun (WGS) entry which is preliminary data.</text>
</comment>
<keyword evidence="2" id="KW-0677">Repeat</keyword>
<dbReference type="Gene3D" id="3.30.160.60">
    <property type="entry name" value="Classic Zinc Finger"/>
    <property type="match status" value="3"/>
</dbReference>
<proteinExistence type="predicted"/>
<dbReference type="PANTHER" id="PTHR24379:SF121">
    <property type="entry name" value="C2H2-TYPE DOMAIN-CONTAINING PROTEIN"/>
    <property type="match status" value="1"/>
</dbReference>
<dbReference type="PANTHER" id="PTHR24379">
    <property type="entry name" value="KRAB AND ZINC FINGER DOMAIN-CONTAINING"/>
    <property type="match status" value="1"/>
</dbReference>
<evidence type="ECO:0000259" key="7">
    <source>
        <dbReference type="PROSITE" id="PS50157"/>
    </source>
</evidence>
<feature type="compositionally biased region" description="Basic residues" evidence="6">
    <location>
        <begin position="345"/>
        <end position="354"/>
    </location>
</feature>
<keyword evidence="1" id="KW-0479">Metal-binding</keyword>
<dbReference type="PROSITE" id="PS50157">
    <property type="entry name" value="ZINC_FINGER_C2H2_2"/>
    <property type="match status" value="5"/>
</dbReference>
<gene>
    <name evidence="8" type="ORF">WA026_011425</name>
</gene>
<evidence type="ECO:0000256" key="5">
    <source>
        <dbReference type="PROSITE-ProRule" id="PRU00042"/>
    </source>
</evidence>
<evidence type="ECO:0000313" key="8">
    <source>
        <dbReference type="EMBL" id="KAK9871143.1"/>
    </source>
</evidence>
<dbReference type="GO" id="GO:0008270">
    <property type="term" value="F:zinc ion binding"/>
    <property type="evidence" value="ECO:0007669"/>
    <property type="project" value="UniProtKB-KW"/>
</dbReference>
<reference evidence="8 9" key="1">
    <citation type="submission" date="2023-03" db="EMBL/GenBank/DDBJ databases">
        <title>Genome insight into feeding habits of ladybird beetles.</title>
        <authorList>
            <person name="Li H.-S."/>
            <person name="Huang Y.-H."/>
            <person name="Pang H."/>
        </authorList>
    </citation>
    <scope>NUCLEOTIDE SEQUENCE [LARGE SCALE GENOMIC DNA]</scope>
    <source>
        <strain evidence="8">SYSU_2023b</strain>
        <tissue evidence="8">Whole body</tissue>
    </source>
</reference>
<accession>A0AAW1TRR3</accession>
<feature type="domain" description="C2H2-type" evidence="7">
    <location>
        <begin position="576"/>
        <end position="602"/>
    </location>
</feature>
<keyword evidence="3 5" id="KW-0863">Zinc-finger</keyword>
<dbReference type="Pfam" id="PF00096">
    <property type="entry name" value="zf-C2H2"/>
    <property type="match status" value="1"/>
</dbReference>
<evidence type="ECO:0000313" key="9">
    <source>
        <dbReference type="Proteomes" id="UP001431783"/>
    </source>
</evidence>
<protein>
    <recommendedName>
        <fullName evidence="7">C2H2-type domain-containing protein</fullName>
    </recommendedName>
</protein>
<evidence type="ECO:0000256" key="4">
    <source>
        <dbReference type="ARBA" id="ARBA00022833"/>
    </source>
</evidence>
<dbReference type="AlphaFoldDB" id="A0AAW1TRR3"/>
<sequence>MSNSKTVTQNEEVDSNQISGVKITKKMEYLNSLKLVGKDFKPLMSNPKPKIVTRLLRNRVVLKEVDIEKKINKHVPAVTKEITPDAIRDRDVAEQKILFLALANNIPMDGLMKKVIALSPVVKIERRPLFPNHSSKISSHRISEPTEISTNEDLLNERGKSLDRENSFEKKPFVDMQTKEKLTPLESGTAEEIKTILLNSEQISESGTIHLIEEELHPDIKIKESSPYIELSIEKSQYNERTEVELREGTTDIVEEVGESKICITEDVLSVESQTERNYCDFCNIGYTSDTLLEKHKKNCKMNPLNKKTFPGKIFYCRYCYFGITNENYFKLHESRCNNEQKNNSKSKKRFKRTSCKEPNDTKTKRPKMDINKCPHCDYSTKYLGHLNEHVRIHSKVPLCICEICDKGFNRMSSLRMHMFKHLNLAEEISLVESKEICEENAKKITMQVKLNGRNIEIVKYECNNCEFVTTVLFSLEMHINTMHLKKQEFKCNVCPFTSFIKSNLRQHLNIHTKERIYKCKKCPYECLNATYLKKHDNQVHTKEKVFKCSSCDFKCYRQENLKCHINSMHSKKKRYDCKFCKYFSYYQSNLINHVKAIHIGY</sequence>
<evidence type="ECO:0000256" key="6">
    <source>
        <dbReference type="SAM" id="MobiDB-lite"/>
    </source>
</evidence>
<dbReference type="SUPFAM" id="SSF57667">
    <property type="entry name" value="beta-beta-alpha zinc fingers"/>
    <property type="match status" value="4"/>
</dbReference>
<keyword evidence="9" id="KW-1185">Reference proteome</keyword>